<organism evidence="2 3">
    <name type="scientific">Lonsdalea iberica</name>
    <dbReference type="NCBI Taxonomy" id="1082703"/>
    <lineage>
        <taxon>Bacteria</taxon>
        <taxon>Pseudomonadati</taxon>
        <taxon>Pseudomonadota</taxon>
        <taxon>Gammaproteobacteria</taxon>
        <taxon>Enterobacterales</taxon>
        <taxon>Pectobacteriaceae</taxon>
        <taxon>Lonsdalea</taxon>
    </lineage>
</organism>
<dbReference type="GO" id="GO:0016887">
    <property type="term" value="F:ATP hydrolysis activity"/>
    <property type="evidence" value="ECO:0007669"/>
    <property type="project" value="InterPro"/>
</dbReference>
<dbReference type="PANTHER" id="PTHR43581:SF2">
    <property type="entry name" value="EXCINUCLEASE ATPASE SUBUNIT"/>
    <property type="match status" value="1"/>
</dbReference>
<evidence type="ECO:0000259" key="1">
    <source>
        <dbReference type="SMART" id="SM00382"/>
    </source>
</evidence>
<evidence type="ECO:0000313" key="3">
    <source>
        <dbReference type="Proteomes" id="UP000194020"/>
    </source>
</evidence>
<dbReference type="AlphaFoldDB" id="A0A1X3S242"/>
<accession>A0A1X3S242</accession>
<dbReference type="PANTHER" id="PTHR43581">
    <property type="entry name" value="ATP/GTP PHOSPHATASE"/>
    <property type="match status" value="1"/>
</dbReference>
<dbReference type="Gene3D" id="3.40.50.300">
    <property type="entry name" value="P-loop containing nucleotide triphosphate hydrolases"/>
    <property type="match status" value="1"/>
</dbReference>
<name>A0A1X3S242_9GAMM</name>
<protein>
    <recommendedName>
        <fullName evidence="1">AAA+ ATPase domain-containing protein</fullName>
    </recommendedName>
</protein>
<dbReference type="SMART" id="SM00382">
    <property type="entry name" value="AAA"/>
    <property type="match status" value="1"/>
</dbReference>
<gene>
    <name evidence="2" type="ORF">AU511_01405</name>
</gene>
<dbReference type="InterPro" id="IPR003959">
    <property type="entry name" value="ATPase_AAA_core"/>
</dbReference>
<reference evidence="2 3" key="1">
    <citation type="submission" date="2016-02" db="EMBL/GenBank/DDBJ databases">
        <title>Species-wide whole genome sequencing reveals diversity, host range in Lonsdalea quercina.</title>
        <authorList>
            <person name="Li Y."/>
        </authorList>
    </citation>
    <scope>NUCLEOTIDE SEQUENCE [LARGE SCALE GENOMIC DNA]</scope>
    <source>
        <strain evidence="2 3">LMG 26264</strain>
    </source>
</reference>
<dbReference type="InterPro" id="IPR003593">
    <property type="entry name" value="AAA+_ATPase"/>
</dbReference>
<proteinExistence type="predicted"/>
<dbReference type="OrthoDB" id="7024727at2"/>
<dbReference type="InterPro" id="IPR051396">
    <property type="entry name" value="Bact_Antivir_Def_Nuclease"/>
</dbReference>
<dbReference type="Proteomes" id="UP000194020">
    <property type="component" value="Unassembled WGS sequence"/>
</dbReference>
<dbReference type="InterPro" id="IPR027417">
    <property type="entry name" value="P-loop_NTPase"/>
</dbReference>
<comment type="caution">
    <text evidence="2">The sequence shown here is derived from an EMBL/GenBank/DDBJ whole genome shotgun (WGS) entry which is preliminary data.</text>
</comment>
<evidence type="ECO:0000313" key="2">
    <source>
        <dbReference type="EMBL" id="OSN08534.1"/>
    </source>
</evidence>
<dbReference type="Pfam" id="PF13304">
    <property type="entry name" value="AAA_21"/>
    <property type="match status" value="1"/>
</dbReference>
<dbReference type="EMBL" id="LUTP01000002">
    <property type="protein sequence ID" value="OSN08534.1"/>
    <property type="molecule type" value="Genomic_DNA"/>
</dbReference>
<dbReference type="GO" id="GO:0005524">
    <property type="term" value="F:ATP binding"/>
    <property type="evidence" value="ECO:0007669"/>
    <property type="project" value="InterPro"/>
</dbReference>
<dbReference type="SUPFAM" id="SSF52540">
    <property type="entry name" value="P-loop containing nucleoside triphosphate hydrolases"/>
    <property type="match status" value="1"/>
</dbReference>
<sequence length="548" mass="63233">MNYYYSETLLIDKYPGIHLLQDHIGTNYSVPWDDFGYIITFKIYYVRENDKIKIGNIKMLSKGIENTSIYFKEHGKEIEPKIIDIEQLLSEEKLVSIGEDIDYYKKINSLFEPEEIDSILDSLCDAGYFHQNYDQYSQWDGYSGSLMRGSSSAAILKKGYQIAVGRYSPTTKFDLIIESLGDSFDPINFKFNMDRTVGKSNICLLIGKNGVGKTHILKKISEVITGVTDGEEHPPYFHKLIVIAYSPFEDFYTEDEIFNKLTAKYSRNRASINKKSTIRKRLHVNEYSYIGFRNHKGTFEPEYPIIKSVQSIIKILKYDEDNGWWTEKTRFQLLKETLSISIDFDSISILDNEGNDFVLNEMIKLNDLKDNINLKKGLIFKKDEKIIPLSSGQKIYTYMLPAIISELEEESLLIIDEPELYLHPELEVGLINMLKNILNETKSFSIIATHSSILTREVERDAVTILRKIEGNTKVFRSSIETYGESIDMIISEVFDDEYIFKPFQKEIDKFFLKNGPSISDIKEYIGNDALAYAISKSDDEKISIEGE</sequence>
<dbReference type="RefSeq" id="WP_094108536.1">
    <property type="nucleotide sequence ID" value="NZ_LUTP01000002.1"/>
</dbReference>
<feature type="domain" description="AAA+ ATPase" evidence="1">
    <location>
        <begin position="199"/>
        <end position="470"/>
    </location>
</feature>